<sequence>MHPGFVAIKHDDKSESMTTTIHADLHNTNLNNAALRIRLDELTWFLETKCYLYWLDMDLSFNPISDEGIYQSLVPFLQRWGKCIIRLRLTGTAISGRALRALCAFVRQGGVDEIHCSRINNPDQDSVLELLKAAKESRYPRQGVTPLMLRLDQNNLPPKEILDKAEGVGVRCKVLTSDVELNEMMQRRKAAKQKPLLVATVPQTVDLPLFHDQQMPRNPEKEPLRGIPRGVQGTPFQPEAHLSAPGPLRTTTWGPDTAPTTPERIPKTLESLLTPPPVLPAHAKGRPQAPAVPPPLYRLLEAPPSDAREALLEKAMQQTVQSKSAPPARSAFMPGQQGSSCRPSSANVRAFSPLDHIQPPPQAHSNRSPAPRQLPPQPKFRPEKPLDQDVVRLQLDQLREQLDKQSAPKVLSKPTMPRSWLAPKPSTARAALPPPCPALPPPPSTPNEENGWHDVSKSEWQEKGWNDVSKSEWQADWTGKSDWSQWQDDWKGKSNWSQWQDWKDNKEEAEWKDWKDKEEAEWKDDSKGKNGKNDWSQQQDDSKGKNGKNDWSQQQDDSKGKNGKNDWSQQQGWKDSEKEPETRKMSSQQMRSKSRSRSPSSREKRSAFQDKSDDPEDERKDDEREADDKDDKEWEQFYIRVMKMDMDEKRRRHSKVFDDKDEKVVVEEPVELPLEKTEIQEADDTVEPMELPEEPEPEEPADSEPEPSLPPRPALPALPPPPPPAPAVRAGPLSRVPRGLQPKGSQPPPEPKALPKVLPKAPKRGSASYKKDEAAKKEEEEESWIWPREDPRSKASRIAYADRFMTRAAAKARTMAKLTNFQCHCRGSLSDLGENKARTNAKSRLFQIGLVLLPFAWPP</sequence>
<feature type="compositionally biased region" description="Low complexity" evidence="1">
    <location>
        <begin position="250"/>
        <end position="262"/>
    </location>
</feature>
<feature type="compositionally biased region" description="Polar residues" evidence="1">
    <location>
        <begin position="336"/>
        <end position="347"/>
    </location>
</feature>
<dbReference type="AlphaFoldDB" id="A0AA36NCU0"/>
<feature type="region of interest" description="Disordered" evidence="1">
    <location>
        <begin position="274"/>
        <end position="300"/>
    </location>
</feature>
<feature type="compositionally biased region" description="Basic and acidic residues" evidence="1">
    <location>
        <begin position="642"/>
        <end position="666"/>
    </location>
</feature>
<feature type="compositionally biased region" description="Basic and acidic residues" evidence="1">
    <location>
        <begin position="501"/>
        <end position="532"/>
    </location>
</feature>
<organism evidence="2 3">
    <name type="scientific">Effrenium voratum</name>
    <dbReference type="NCBI Taxonomy" id="2562239"/>
    <lineage>
        <taxon>Eukaryota</taxon>
        <taxon>Sar</taxon>
        <taxon>Alveolata</taxon>
        <taxon>Dinophyceae</taxon>
        <taxon>Suessiales</taxon>
        <taxon>Symbiodiniaceae</taxon>
        <taxon>Effrenium</taxon>
    </lineage>
</organism>
<protein>
    <submittedName>
        <fullName evidence="2">Uncharacterized protein</fullName>
    </submittedName>
</protein>
<comment type="caution">
    <text evidence="2">The sequence shown here is derived from an EMBL/GenBank/DDBJ whole genome shotgun (WGS) entry which is preliminary data.</text>
</comment>
<feature type="compositionally biased region" description="Acidic residues" evidence="1">
    <location>
        <begin position="680"/>
        <end position="705"/>
    </location>
</feature>
<feature type="region of interest" description="Disordered" evidence="1">
    <location>
        <begin position="241"/>
        <end position="262"/>
    </location>
</feature>
<feature type="region of interest" description="Disordered" evidence="1">
    <location>
        <begin position="315"/>
        <end position="386"/>
    </location>
</feature>
<proteinExistence type="predicted"/>
<feature type="compositionally biased region" description="Basic and acidic residues" evidence="1">
    <location>
        <begin position="600"/>
        <end position="635"/>
    </location>
</feature>
<dbReference type="Proteomes" id="UP001178507">
    <property type="component" value="Unassembled WGS sequence"/>
</dbReference>
<evidence type="ECO:0000313" key="2">
    <source>
        <dbReference type="EMBL" id="CAJ1397568.1"/>
    </source>
</evidence>
<feature type="compositionally biased region" description="Basic and acidic residues" evidence="1">
    <location>
        <begin position="769"/>
        <end position="778"/>
    </location>
</feature>
<reference evidence="2" key="1">
    <citation type="submission" date="2023-08" db="EMBL/GenBank/DDBJ databases">
        <authorList>
            <person name="Chen Y."/>
            <person name="Shah S."/>
            <person name="Dougan E. K."/>
            <person name="Thang M."/>
            <person name="Chan C."/>
        </authorList>
    </citation>
    <scope>NUCLEOTIDE SEQUENCE</scope>
</reference>
<accession>A0AA36NCU0</accession>
<feature type="compositionally biased region" description="Basic and acidic residues" evidence="1">
    <location>
        <begin position="574"/>
        <end position="584"/>
    </location>
</feature>
<feature type="region of interest" description="Disordered" evidence="1">
    <location>
        <begin position="400"/>
        <end position="789"/>
    </location>
</feature>
<evidence type="ECO:0000313" key="3">
    <source>
        <dbReference type="Proteomes" id="UP001178507"/>
    </source>
</evidence>
<feature type="compositionally biased region" description="Pro residues" evidence="1">
    <location>
        <begin position="707"/>
        <end position="726"/>
    </location>
</feature>
<feature type="compositionally biased region" description="Basic and acidic residues" evidence="1">
    <location>
        <begin position="450"/>
        <end position="465"/>
    </location>
</feature>
<name>A0AA36NCU0_9DINO</name>
<keyword evidence="3" id="KW-1185">Reference proteome</keyword>
<dbReference type="EMBL" id="CAUJNA010003271">
    <property type="protein sequence ID" value="CAJ1397568.1"/>
    <property type="molecule type" value="Genomic_DNA"/>
</dbReference>
<feature type="compositionally biased region" description="Pro residues" evidence="1">
    <location>
        <begin position="432"/>
        <end position="445"/>
    </location>
</feature>
<feature type="non-terminal residue" evidence="2">
    <location>
        <position position="1"/>
    </location>
</feature>
<gene>
    <name evidence="2" type="ORF">EVOR1521_LOCUS21559</name>
</gene>
<evidence type="ECO:0000256" key="1">
    <source>
        <dbReference type="SAM" id="MobiDB-lite"/>
    </source>
</evidence>